<dbReference type="InterPro" id="IPR046341">
    <property type="entry name" value="SET_dom_sf"/>
</dbReference>
<keyword evidence="14" id="KW-1185">Reference proteome</keyword>
<dbReference type="Pfam" id="PF00856">
    <property type="entry name" value="SET"/>
    <property type="match status" value="1"/>
</dbReference>
<evidence type="ECO:0000256" key="8">
    <source>
        <dbReference type="ARBA" id="ARBA00022691"/>
    </source>
</evidence>
<keyword evidence="4" id="KW-0158">Chromosome</keyword>
<evidence type="ECO:0000256" key="12">
    <source>
        <dbReference type="ARBA" id="ARBA00023242"/>
    </source>
</evidence>
<dbReference type="Gene3D" id="1.10.10.1700">
    <property type="entry name" value="Histone-lysine N-methyltransferase"/>
    <property type="match status" value="1"/>
</dbReference>
<dbReference type="InterPro" id="IPR025790">
    <property type="entry name" value="Suv4-20_animal"/>
</dbReference>
<evidence type="ECO:0000259" key="13">
    <source>
        <dbReference type="PROSITE" id="PS50280"/>
    </source>
</evidence>
<sequence length="488" mass="56285">MIKSSAQLLGEQDDLANFIILDTLLGYETHKMGFIKLPSKPDVNAVKSIALMYRKYGDEHTVLNELINLLGSWWHSFKASHSTPQVITEKEHLLHYMRIFDPDSGFAIVPCTRYTTEEVGAKVLSTRKWESGAKIKYLVGCIAELTEEEETKLLVPGENDFSVMFSTRKNCSQLWLGPAAYINHDCRPNCKFVSTGRDTACIKVLRDVEIGEELACYYGDDYFGDNNIYCECETCERRKTGFFVNFNNTNSNNNKEKSSGKYTLRETVKRLSRKPKIVEGQNNQVLNMECEERLGSNTVSTKMIMKDNHMKKHLKLDEDTITNELKTKYATFIDLIPELKDLPYFELLFVERLEGVKPIRFLEKENNERMAKQFLSSARNAKRPFLQQTKSDSELFSCYSESDSDANSSYGIQYKAELKITISKIPSPVKPKACKRLQTNHNFHLNPPFLRIARIQNGSRSSRRLQEIEKIMSKRIRRKKHKNCFCCN</sequence>
<dbReference type="RefSeq" id="XP_065647506.1">
    <property type="nucleotide sequence ID" value="XM_065791434.1"/>
</dbReference>
<dbReference type="InterPro" id="IPR041938">
    <property type="entry name" value="Hist-Lys_N-MTase_N"/>
</dbReference>
<evidence type="ECO:0000256" key="4">
    <source>
        <dbReference type="ARBA" id="ARBA00022454"/>
    </source>
</evidence>
<keyword evidence="12" id="KW-0539">Nucleus</keyword>
<dbReference type="Proteomes" id="UP001652625">
    <property type="component" value="Chromosome 02"/>
</dbReference>
<keyword evidence="10" id="KW-0805">Transcription regulation</keyword>
<gene>
    <name evidence="15" type="primary">LOC100207998</name>
</gene>
<dbReference type="InterPro" id="IPR001214">
    <property type="entry name" value="SET_dom"/>
</dbReference>
<dbReference type="SUPFAM" id="SSF82199">
    <property type="entry name" value="SET domain"/>
    <property type="match status" value="1"/>
</dbReference>
<comment type="subcellular location">
    <subcellularLocation>
        <location evidence="2">Chromosome</location>
    </subcellularLocation>
    <subcellularLocation>
        <location evidence="1">Nucleus</location>
    </subcellularLocation>
</comment>
<dbReference type="EC" id="2.1.1.362" evidence="3"/>
<evidence type="ECO:0000313" key="15">
    <source>
        <dbReference type="RefSeq" id="XP_065647506.1"/>
    </source>
</evidence>
<protein>
    <recommendedName>
        <fullName evidence="3">[histone H4]-N-methyl-L-lysine(20) N-methyltransferase</fullName>
        <ecNumber evidence="3">2.1.1.362</ecNumber>
    </recommendedName>
</protein>
<accession>A0ABM4BEW5</accession>
<reference evidence="14" key="1">
    <citation type="submission" date="2025-05" db="UniProtKB">
        <authorList>
            <consortium name="RefSeq"/>
        </authorList>
    </citation>
    <scope>NUCLEOTIDE SEQUENCE [LARGE SCALE GENOMIC DNA]</scope>
</reference>
<evidence type="ECO:0000256" key="3">
    <source>
        <dbReference type="ARBA" id="ARBA00012188"/>
    </source>
</evidence>
<dbReference type="GeneID" id="100207998"/>
<dbReference type="PANTHER" id="PTHR12977">
    <property type="entry name" value="SUPPRESSOR OF VARIEGATION 4-20-RELATED"/>
    <property type="match status" value="1"/>
</dbReference>
<keyword evidence="8" id="KW-0949">S-adenosyl-L-methionine</keyword>
<dbReference type="PANTHER" id="PTHR12977:SF4">
    <property type="entry name" value="HISTONE-LYSINE N-METHYLTRANSFERASE KMT5B"/>
    <property type="match status" value="1"/>
</dbReference>
<organism evidence="14 15">
    <name type="scientific">Hydra vulgaris</name>
    <name type="common">Hydra</name>
    <name type="synonym">Hydra attenuata</name>
    <dbReference type="NCBI Taxonomy" id="6087"/>
    <lineage>
        <taxon>Eukaryota</taxon>
        <taxon>Metazoa</taxon>
        <taxon>Cnidaria</taxon>
        <taxon>Hydrozoa</taxon>
        <taxon>Hydroidolina</taxon>
        <taxon>Anthoathecata</taxon>
        <taxon>Aplanulata</taxon>
        <taxon>Hydridae</taxon>
        <taxon>Hydra</taxon>
    </lineage>
</organism>
<dbReference type="PROSITE" id="PS50280">
    <property type="entry name" value="SET"/>
    <property type="match status" value="1"/>
</dbReference>
<evidence type="ECO:0000256" key="1">
    <source>
        <dbReference type="ARBA" id="ARBA00004123"/>
    </source>
</evidence>
<evidence type="ECO:0000256" key="11">
    <source>
        <dbReference type="ARBA" id="ARBA00023163"/>
    </source>
</evidence>
<evidence type="ECO:0000256" key="9">
    <source>
        <dbReference type="ARBA" id="ARBA00022853"/>
    </source>
</evidence>
<keyword evidence="5" id="KW-0678">Repressor</keyword>
<keyword evidence="7" id="KW-0808">Transferase</keyword>
<dbReference type="SMART" id="SM00317">
    <property type="entry name" value="SET"/>
    <property type="match status" value="1"/>
</dbReference>
<feature type="domain" description="SET" evidence="13">
    <location>
        <begin position="109"/>
        <end position="219"/>
    </location>
</feature>
<keyword evidence="11" id="KW-0804">Transcription</keyword>
<keyword evidence="9" id="KW-0156">Chromatin regulator</keyword>
<proteinExistence type="predicted"/>
<evidence type="ECO:0000256" key="7">
    <source>
        <dbReference type="ARBA" id="ARBA00022679"/>
    </source>
</evidence>
<name>A0ABM4BEW5_HYDVU</name>
<dbReference type="PROSITE" id="PS51570">
    <property type="entry name" value="SAM_MT43_SUVAR420_2"/>
    <property type="match status" value="1"/>
</dbReference>
<evidence type="ECO:0000256" key="5">
    <source>
        <dbReference type="ARBA" id="ARBA00022491"/>
    </source>
</evidence>
<dbReference type="Gene3D" id="2.170.270.10">
    <property type="entry name" value="SET domain"/>
    <property type="match status" value="1"/>
</dbReference>
<evidence type="ECO:0000256" key="10">
    <source>
        <dbReference type="ARBA" id="ARBA00023015"/>
    </source>
</evidence>
<keyword evidence="6" id="KW-0489">Methyltransferase</keyword>
<reference evidence="15" key="2">
    <citation type="submission" date="2025-08" db="UniProtKB">
        <authorList>
            <consortium name="RefSeq"/>
        </authorList>
    </citation>
    <scope>IDENTIFICATION</scope>
</reference>
<evidence type="ECO:0000256" key="6">
    <source>
        <dbReference type="ARBA" id="ARBA00022603"/>
    </source>
</evidence>
<dbReference type="InterPro" id="IPR039977">
    <property type="entry name" value="Suv4-20/Set9"/>
</dbReference>
<evidence type="ECO:0000313" key="14">
    <source>
        <dbReference type="Proteomes" id="UP001652625"/>
    </source>
</evidence>
<evidence type="ECO:0000256" key="2">
    <source>
        <dbReference type="ARBA" id="ARBA00004286"/>
    </source>
</evidence>